<dbReference type="EMBL" id="AVPL01000003">
    <property type="protein sequence ID" value="KGN42699.1"/>
    <property type="molecule type" value="Genomic_DNA"/>
</dbReference>
<sequence>MRWLGPPLLAATWLAGLSPVVLAIREGDWQAPVRDSGLGAAGASVGWVVVAVLLVTIPLAVRVLLTYRTVLDAGGVDAPFGRGRHVLADLERVRWVPQGGPVNAAHRPERFEVSASGAGLVARVTRQEADWESALAVLRYWSRARPEIVADEQTAQVLADAGP</sequence>
<accession>A0A0A0K114</accession>
<comment type="caution">
    <text evidence="2">The sequence shown here is derived from an EMBL/GenBank/DDBJ whole genome shotgun (WGS) entry which is preliminary data.</text>
</comment>
<keyword evidence="3" id="KW-1185">Reference proteome</keyword>
<organism evidence="2 3">
    <name type="scientific">Knoellia aerolata DSM 18566</name>
    <dbReference type="NCBI Taxonomy" id="1385519"/>
    <lineage>
        <taxon>Bacteria</taxon>
        <taxon>Bacillati</taxon>
        <taxon>Actinomycetota</taxon>
        <taxon>Actinomycetes</taxon>
        <taxon>Micrococcales</taxon>
        <taxon>Intrasporangiaceae</taxon>
        <taxon>Knoellia</taxon>
    </lineage>
</organism>
<dbReference type="eggNOG" id="ENOG5030NDT">
    <property type="taxonomic scope" value="Bacteria"/>
</dbReference>
<keyword evidence="1" id="KW-0812">Transmembrane</keyword>
<gene>
    <name evidence="2" type="ORF">N801_13855</name>
</gene>
<feature type="transmembrane region" description="Helical" evidence="1">
    <location>
        <begin position="39"/>
        <end position="61"/>
    </location>
</feature>
<name>A0A0A0K114_9MICO</name>
<evidence type="ECO:0000313" key="2">
    <source>
        <dbReference type="EMBL" id="KGN42699.1"/>
    </source>
</evidence>
<keyword evidence="1" id="KW-0472">Membrane</keyword>
<evidence type="ECO:0000256" key="1">
    <source>
        <dbReference type="SAM" id="Phobius"/>
    </source>
</evidence>
<evidence type="ECO:0000313" key="3">
    <source>
        <dbReference type="Proteomes" id="UP000030013"/>
    </source>
</evidence>
<dbReference type="STRING" id="1385519.N801_13855"/>
<keyword evidence="1" id="KW-1133">Transmembrane helix</keyword>
<reference evidence="2 3" key="1">
    <citation type="submission" date="2013-08" db="EMBL/GenBank/DDBJ databases">
        <title>The genome sequence of Knoellia aerolata.</title>
        <authorList>
            <person name="Zhu W."/>
            <person name="Wang G."/>
        </authorList>
    </citation>
    <scope>NUCLEOTIDE SEQUENCE [LARGE SCALE GENOMIC DNA]</scope>
    <source>
        <strain evidence="2 3">DSM 18566</strain>
    </source>
</reference>
<dbReference type="AlphaFoldDB" id="A0A0A0K114"/>
<proteinExistence type="predicted"/>
<protein>
    <submittedName>
        <fullName evidence="2">Uncharacterized protein</fullName>
    </submittedName>
</protein>
<dbReference type="Proteomes" id="UP000030013">
    <property type="component" value="Unassembled WGS sequence"/>
</dbReference>